<accession>A0A1X0R4J1</accession>
<evidence type="ECO:0000256" key="1">
    <source>
        <dbReference type="SAM" id="Coils"/>
    </source>
</evidence>
<organism evidence="3">
    <name type="scientific">Rhizopus microsporus var. microsporus</name>
    <dbReference type="NCBI Taxonomy" id="86635"/>
    <lineage>
        <taxon>Eukaryota</taxon>
        <taxon>Fungi</taxon>
        <taxon>Fungi incertae sedis</taxon>
        <taxon>Mucoromycota</taxon>
        <taxon>Mucoromycotina</taxon>
        <taxon>Mucoromycetes</taxon>
        <taxon>Mucorales</taxon>
        <taxon>Mucorineae</taxon>
        <taxon>Rhizopodaceae</taxon>
        <taxon>Rhizopus</taxon>
    </lineage>
</organism>
<feature type="coiled-coil region" evidence="1">
    <location>
        <begin position="421"/>
        <end position="448"/>
    </location>
</feature>
<dbReference type="EMBL" id="KV921913">
    <property type="protein sequence ID" value="ORE06945.1"/>
    <property type="molecule type" value="Genomic_DNA"/>
</dbReference>
<reference evidence="3" key="1">
    <citation type="journal article" date="2016" name="Proc. Natl. Acad. Sci. U.S.A.">
        <title>Lipid metabolic changes in an early divergent fungus govern the establishment of a mutualistic symbiosis with endobacteria.</title>
        <authorList>
            <person name="Lastovetsky O.A."/>
            <person name="Gaspar M.L."/>
            <person name="Mondo S.J."/>
            <person name="LaButti K.M."/>
            <person name="Sandor L."/>
            <person name="Grigoriev I.V."/>
            <person name="Henry S.A."/>
            <person name="Pawlowska T.E."/>
        </authorList>
    </citation>
    <scope>NUCLEOTIDE SEQUENCE [LARGE SCALE GENOMIC DNA]</scope>
    <source>
        <strain evidence="3">ATCC 52814</strain>
    </source>
</reference>
<sequence length="551" mass="63826">MATNFSPIMLHHPTSTFQDKIQATPIIEVTQRLAPELYEYEFPPRSRIMAIESSIENDDEYFDESSFTTISTDFHDCYDPQLDNDQHQFDEDDDEVEEVDDLLYYINESFPNKTEFISDHQLSPLQLPSQYRRHDREESYDSTGTIKQNPLGPSSFLSAQHRQLYLERVPEEERINWDEHDYIFPTEDHHVVRNTSVHPYQLDDDDNDENQSIGSKVVLIKLSKTKPPMIIHQSDYSDEGYDDNEDDYRKELPIESSSKFIPLDDDDFLDSDTIRTLAAVKIQAAWRGYNYRRKQRLNPHYRVLAGLATINNTIHKQNYNHLLDRIHQLEHRLNEETAMRIAFEKAMEDMTILMDHQHKVLHERLEHEVNLRKTYEQKMEDTVSLIKPLETRLRNESKARADMESMMSRVLDQLHDLKSNFKKEAEEKKIMQHKLNEALDEISSLKKLQSSSQLLSRPSIVPSNRSPSVIPSKRTPVSSNRSASVTSSIRSSVPSSRPTSRIASKPISRPVTPSANTIRRTVTPSSHQLSSTSRAAETTVKRSLLSSSSKK</sequence>
<feature type="compositionally biased region" description="Polar residues" evidence="2">
    <location>
        <begin position="511"/>
        <end position="536"/>
    </location>
</feature>
<dbReference type="OrthoDB" id="2385347at2759"/>
<dbReference type="PROSITE" id="PS50096">
    <property type="entry name" value="IQ"/>
    <property type="match status" value="1"/>
</dbReference>
<protein>
    <submittedName>
        <fullName evidence="3">Uncharacterized protein</fullName>
    </submittedName>
</protein>
<dbReference type="VEuPathDB" id="FungiDB:BCV72DRAFT_256096"/>
<name>A0A1X0R4J1_RHIZD</name>
<dbReference type="AlphaFoldDB" id="A0A1X0R4J1"/>
<feature type="region of interest" description="Disordered" evidence="2">
    <location>
        <begin position="451"/>
        <end position="551"/>
    </location>
</feature>
<dbReference type="Pfam" id="PF00612">
    <property type="entry name" value="IQ"/>
    <property type="match status" value="1"/>
</dbReference>
<proteinExistence type="predicted"/>
<gene>
    <name evidence="3" type="ORF">BCV72DRAFT_256096</name>
</gene>
<evidence type="ECO:0000256" key="2">
    <source>
        <dbReference type="SAM" id="MobiDB-lite"/>
    </source>
</evidence>
<dbReference type="Proteomes" id="UP000242414">
    <property type="component" value="Unassembled WGS sequence"/>
</dbReference>
<evidence type="ECO:0000313" key="3">
    <source>
        <dbReference type="EMBL" id="ORE06945.1"/>
    </source>
</evidence>
<feature type="compositionally biased region" description="Low complexity" evidence="2">
    <location>
        <begin position="478"/>
        <end position="502"/>
    </location>
</feature>
<keyword evidence="1" id="KW-0175">Coiled coil</keyword>
<dbReference type="CDD" id="cd23767">
    <property type="entry name" value="IQCD"/>
    <property type="match status" value="1"/>
</dbReference>
<dbReference type="InterPro" id="IPR000048">
    <property type="entry name" value="IQ_motif_EF-hand-BS"/>
</dbReference>